<name>A0AAV2G3A0_9ROSI</name>
<evidence type="ECO:0000256" key="1">
    <source>
        <dbReference type="SAM" id="MobiDB-lite"/>
    </source>
</evidence>
<dbReference type="EMBL" id="OZ034820">
    <property type="protein sequence ID" value="CAL1404075.1"/>
    <property type="molecule type" value="Genomic_DNA"/>
</dbReference>
<protein>
    <submittedName>
        <fullName evidence="2">Uncharacterized protein</fullName>
    </submittedName>
</protein>
<evidence type="ECO:0000313" key="3">
    <source>
        <dbReference type="Proteomes" id="UP001497516"/>
    </source>
</evidence>
<reference evidence="2 3" key="1">
    <citation type="submission" date="2024-04" db="EMBL/GenBank/DDBJ databases">
        <authorList>
            <person name="Fracassetti M."/>
        </authorList>
    </citation>
    <scope>NUCLEOTIDE SEQUENCE [LARGE SCALE GENOMIC DNA]</scope>
</reference>
<accession>A0AAV2G3A0</accession>
<keyword evidence="3" id="KW-1185">Reference proteome</keyword>
<feature type="region of interest" description="Disordered" evidence="1">
    <location>
        <begin position="1"/>
        <end position="44"/>
    </location>
</feature>
<feature type="compositionally biased region" description="Basic residues" evidence="1">
    <location>
        <begin position="14"/>
        <end position="25"/>
    </location>
</feature>
<sequence>MQPIANSGYEVKSNKKRRGKAKKSSRSVENLAKYGQGDMSPTMNNGVGGTPKNLKEFQPTHACDKYASLAKCVQGGKSMSMSSKYMPSIMNDGHGGMHKKVSYAQRTKDGRVLRVGANKVWRLKDKVKWATWVVANFSRLDIVSNNMRRVSMSQP</sequence>
<gene>
    <name evidence="2" type="ORF">LTRI10_LOCUS43961</name>
</gene>
<dbReference type="Proteomes" id="UP001497516">
    <property type="component" value="Chromosome 7"/>
</dbReference>
<evidence type="ECO:0000313" key="2">
    <source>
        <dbReference type="EMBL" id="CAL1404075.1"/>
    </source>
</evidence>
<dbReference type="AlphaFoldDB" id="A0AAV2G3A0"/>
<proteinExistence type="predicted"/>
<organism evidence="2 3">
    <name type="scientific">Linum trigynum</name>
    <dbReference type="NCBI Taxonomy" id="586398"/>
    <lineage>
        <taxon>Eukaryota</taxon>
        <taxon>Viridiplantae</taxon>
        <taxon>Streptophyta</taxon>
        <taxon>Embryophyta</taxon>
        <taxon>Tracheophyta</taxon>
        <taxon>Spermatophyta</taxon>
        <taxon>Magnoliopsida</taxon>
        <taxon>eudicotyledons</taxon>
        <taxon>Gunneridae</taxon>
        <taxon>Pentapetalae</taxon>
        <taxon>rosids</taxon>
        <taxon>fabids</taxon>
        <taxon>Malpighiales</taxon>
        <taxon>Linaceae</taxon>
        <taxon>Linum</taxon>
    </lineage>
</organism>